<organism evidence="3">
    <name type="scientific">Medicago truncatula</name>
    <name type="common">Barrel medic</name>
    <name type="synonym">Medicago tribuloides</name>
    <dbReference type="NCBI Taxonomy" id="3880"/>
    <lineage>
        <taxon>Eukaryota</taxon>
        <taxon>Viridiplantae</taxon>
        <taxon>Streptophyta</taxon>
        <taxon>Embryophyta</taxon>
        <taxon>Tracheophyta</taxon>
        <taxon>Spermatophyta</taxon>
        <taxon>Magnoliopsida</taxon>
        <taxon>eudicotyledons</taxon>
        <taxon>Gunneridae</taxon>
        <taxon>Pentapetalae</taxon>
        <taxon>rosids</taxon>
        <taxon>fabids</taxon>
        <taxon>Fabales</taxon>
        <taxon>Fabaceae</taxon>
        <taxon>Papilionoideae</taxon>
        <taxon>50 kb inversion clade</taxon>
        <taxon>NPAAA clade</taxon>
        <taxon>Hologalegina</taxon>
        <taxon>IRL clade</taxon>
        <taxon>Trifolieae</taxon>
        <taxon>Medicago</taxon>
    </lineage>
</organism>
<dbReference type="EMBL" id="PSQE01000002">
    <property type="protein sequence ID" value="RHN73755.1"/>
    <property type="molecule type" value="Genomic_DNA"/>
</dbReference>
<reference evidence="4 7" key="3">
    <citation type="journal article" date="2014" name="BMC Genomics">
        <title>An improved genome release (version Mt4.0) for the model legume Medicago truncatula.</title>
        <authorList>
            <person name="Tang H."/>
            <person name="Krishnakumar V."/>
            <person name="Bidwell S."/>
            <person name="Rosen B."/>
            <person name="Chan A."/>
            <person name="Zhou S."/>
            <person name="Gentzbittel L."/>
            <person name="Childs K.L."/>
            <person name="Yandell M."/>
            <person name="Gundlach H."/>
            <person name="Mayer K.F."/>
            <person name="Schwartz D.C."/>
            <person name="Town C.D."/>
        </authorList>
    </citation>
    <scope>GENOME REANNOTATION</scope>
    <source>
        <strain evidence="6 7">cv. Jemalong A17</strain>
    </source>
</reference>
<feature type="region of interest" description="Disordered" evidence="1">
    <location>
        <begin position="60"/>
        <end position="95"/>
    </location>
</feature>
<sequence>MKIKPFISMVFLCALIIISVMEIESSKDGKQSDAKEEYNTQARIDAWKAWNYEPSRFISYGKKKGGNGSGGLGSGGNGGERVTHGGGEENEGKKG</sequence>
<reference evidence="3" key="1">
    <citation type="journal article" date="2007" name="Mol. Plant Microbe Interact.">
        <title>Genomic organization and evolutionary insights on GRP and NCR genes, two large nodule-specific gene families in Medicago truncatula.</title>
        <authorList>
            <person name="Alunni B."/>
            <person name="Kevei Z."/>
            <person name="Redondo-Nieto M."/>
            <person name="Kondorosi A."/>
            <person name="Mergaert P."/>
            <person name="Kondorosi E."/>
        </authorList>
    </citation>
    <scope>NUCLEOTIDE SEQUENCE</scope>
</reference>
<protein>
    <submittedName>
        <fullName evidence="4">Nodule-specific Glycine Rich Peptide</fullName>
    </submittedName>
    <submittedName>
        <fullName evidence="3">Nodule-specific glycine-rich protein 5B</fullName>
    </submittedName>
</protein>
<dbReference type="PaxDb" id="3880-AES65628"/>
<feature type="compositionally biased region" description="Basic and acidic residues" evidence="1">
    <location>
        <begin position="81"/>
        <end position="95"/>
    </location>
</feature>
<dbReference type="KEGG" id="mtr:11441687"/>
<evidence type="ECO:0000313" key="4">
    <source>
        <dbReference type="EMBL" id="AES65628.1"/>
    </source>
</evidence>
<dbReference type="HOGENOM" id="CLU_168537_2_0_1"/>
<evidence type="ECO:0000313" key="8">
    <source>
        <dbReference type="Proteomes" id="UP000265566"/>
    </source>
</evidence>
<evidence type="ECO:0000313" key="5">
    <source>
        <dbReference type="EMBL" id="RHN73755.1"/>
    </source>
</evidence>
<dbReference type="Proteomes" id="UP000265566">
    <property type="component" value="Chromosome 2"/>
</dbReference>
<dbReference type="AlphaFoldDB" id="A7KHI7"/>
<reference evidence="6" key="4">
    <citation type="submission" date="2015-04" db="UniProtKB">
        <authorList>
            <consortium name="EnsemblPlants"/>
        </authorList>
    </citation>
    <scope>IDENTIFICATION</scope>
    <source>
        <strain evidence="6">cv. Jemalong A17</strain>
    </source>
</reference>
<feature type="compositionally biased region" description="Gly residues" evidence="1">
    <location>
        <begin position="66"/>
        <end position="79"/>
    </location>
</feature>
<feature type="chain" id="PRO_5014565828" evidence="2">
    <location>
        <begin position="26"/>
        <end position="95"/>
    </location>
</feature>
<dbReference type="EMBL" id="EF414408">
    <property type="protein sequence ID" value="ABS31494.1"/>
    <property type="molecule type" value="mRNA"/>
</dbReference>
<keyword evidence="2" id="KW-0732">Signal</keyword>
<evidence type="ECO:0000256" key="1">
    <source>
        <dbReference type="SAM" id="MobiDB-lite"/>
    </source>
</evidence>
<evidence type="ECO:0000313" key="3">
    <source>
        <dbReference type="EMBL" id="ABS31494.1"/>
    </source>
</evidence>
<feature type="signal peptide" evidence="2">
    <location>
        <begin position="1"/>
        <end position="25"/>
    </location>
</feature>
<keyword evidence="7" id="KW-1185">Reference proteome</keyword>
<evidence type="ECO:0000313" key="6">
    <source>
        <dbReference type="EnsemblPlants" id="AES65628"/>
    </source>
</evidence>
<dbReference type="EnsemblPlants" id="AES65628">
    <property type="protein sequence ID" value="AES65628"/>
    <property type="gene ID" value="MTR_2g044740"/>
</dbReference>
<reference evidence="5" key="6">
    <citation type="journal article" date="2018" name="Nat. Plants">
        <title>Whole-genome landscape of Medicago truncatula symbiotic genes.</title>
        <authorList>
            <person name="Pecrix Y."/>
            <person name="Gamas P."/>
            <person name="Carrere S."/>
        </authorList>
    </citation>
    <scope>NUCLEOTIDE SEQUENCE</scope>
    <source>
        <tissue evidence="5">Leaves</tissue>
    </source>
</reference>
<reference evidence="8" key="5">
    <citation type="journal article" date="2018" name="Nat. Plants">
        <title>Whole-genome landscape of Medicago truncatula symbiotic genes.</title>
        <authorList>
            <person name="Pecrix Y."/>
            <person name="Staton S.E."/>
            <person name="Sallet E."/>
            <person name="Lelandais-Briere C."/>
            <person name="Moreau S."/>
            <person name="Carrere S."/>
            <person name="Blein T."/>
            <person name="Jardinaud M.F."/>
            <person name="Latrasse D."/>
            <person name="Zouine M."/>
            <person name="Zahm M."/>
            <person name="Kreplak J."/>
            <person name="Mayjonade B."/>
            <person name="Satge C."/>
            <person name="Perez M."/>
            <person name="Cauet S."/>
            <person name="Marande W."/>
            <person name="Chantry-Darmon C."/>
            <person name="Lopez-Roques C."/>
            <person name="Bouchez O."/>
            <person name="Berard A."/>
            <person name="Debelle F."/>
            <person name="Munos S."/>
            <person name="Bendahmane A."/>
            <person name="Berges H."/>
            <person name="Niebel A."/>
            <person name="Buitink J."/>
            <person name="Frugier F."/>
            <person name="Benhamed M."/>
            <person name="Crespi M."/>
            <person name="Gouzy J."/>
            <person name="Gamas P."/>
        </authorList>
    </citation>
    <scope>NUCLEOTIDE SEQUENCE [LARGE SCALE GENOMIC DNA]</scope>
    <source>
        <strain evidence="8">cv. Jemalong A17</strain>
    </source>
</reference>
<dbReference type="Proteomes" id="UP000002051">
    <property type="component" value="Chromosome 2"/>
</dbReference>
<dbReference type="OrthoDB" id="1436776at2759"/>
<proteinExistence type="evidence at transcript level"/>
<accession>A7KHI7</accession>
<dbReference type="EMBL" id="CM001218">
    <property type="protein sequence ID" value="AES65628.1"/>
    <property type="molecule type" value="Genomic_DNA"/>
</dbReference>
<dbReference type="Gramene" id="rna9617">
    <property type="protein sequence ID" value="RHN73755.1"/>
    <property type="gene ID" value="gene9617"/>
</dbReference>
<reference evidence="4 7" key="2">
    <citation type="journal article" date="2011" name="Nature">
        <title>The Medicago genome provides insight into the evolution of rhizobial symbioses.</title>
        <authorList>
            <person name="Young N.D."/>
            <person name="Debelle F."/>
            <person name="Oldroyd G.E."/>
            <person name="Geurts R."/>
            <person name="Cannon S.B."/>
            <person name="Udvardi M.K."/>
            <person name="Benedito V.A."/>
            <person name="Mayer K.F."/>
            <person name="Gouzy J."/>
            <person name="Schoof H."/>
            <person name="Van de Peer Y."/>
            <person name="Proost S."/>
            <person name="Cook D.R."/>
            <person name="Meyers B.C."/>
            <person name="Spannagl M."/>
            <person name="Cheung F."/>
            <person name="De Mita S."/>
            <person name="Krishnakumar V."/>
            <person name="Gundlach H."/>
            <person name="Zhou S."/>
            <person name="Mudge J."/>
            <person name="Bharti A.K."/>
            <person name="Murray J.D."/>
            <person name="Naoumkina M.A."/>
            <person name="Rosen B."/>
            <person name="Silverstein K.A."/>
            <person name="Tang H."/>
            <person name="Rombauts S."/>
            <person name="Zhao P.X."/>
            <person name="Zhou P."/>
            <person name="Barbe V."/>
            <person name="Bardou P."/>
            <person name="Bechner M."/>
            <person name="Bellec A."/>
            <person name="Berger A."/>
            <person name="Berges H."/>
            <person name="Bidwell S."/>
            <person name="Bisseling T."/>
            <person name="Choisne N."/>
            <person name="Couloux A."/>
            <person name="Denny R."/>
            <person name="Deshpande S."/>
            <person name="Dai X."/>
            <person name="Doyle J.J."/>
            <person name="Dudez A.M."/>
            <person name="Farmer A.D."/>
            <person name="Fouteau S."/>
            <person name="Franken C."/>
            <person name="Gibelin C."/>
            <person name="Gish J."/>
            <person name="Goldstein S."/>
            <person name="Gonzalez A.J."/>
            <person name="Green P.J."/>
            <person name="Hallab A."/>
            <person name="Hartog M."/>
            <person name="Hua A."/>
            <person name="Humphray S.J."/>
            <person name="Jeong D.H."/>
            <person name="Jing Y."/>
            <person name="Jocker A."/>
            <person name="Kenton S.M."/>
            <person name="Kim D.J."/>
            <person name="Klee K."/>
            <person name="Lai H."/>
            <person name="Lang C."/>
            <person name="Lin S."/>
            <person name="Macmil S.L."/>
            <person name="Magdelenat G."/>
            <person name="Matthews L."/>
            <person name="McCorrison J."/>
            <person name="Monaghan E.L."/>
            <person name="Mun J.H."/>
            <person name="Najar F.Z."/>
            <person name="Nicholson C."/>
            <person name="Noirot C."/>
            <person name="O'Bleness M."/>
            <person name="Paule C.R."/>
            <person name="Poulain J."/>
            <person name="Prion F."/>
            <person name="Qin B."/>
            <person name="Qu C."/>
            <person name="Retzel E.F."/>
            <person name="Riddle C."/>
            <person name="Sallet E."/>
            <person name="Samain S."/>
            <person name="Samson N."/>
            <person name="Sanders I."/>
            <person name="Saurat O."/>
            <person name="Scarpelli C."/>
            <person name="Schiex T."/>
            <person name="Segurens B."/>
            <person name="Severin A.J."/>
            <person name="Sherrier D.J."/>
            <person name="Shi R."/>
            <person name="Sims S."/>
            <person name="Singer S.R."/>
            <person name="Sinharoy S."/>
            <person name="Sterck L."/>
            <person name="Viollet A."/>
            <person name="Wang B.B."/>
            <person name="Wang K."/>
            <person name="Wang M."/>
            <person name="Wang X."/>
            <person name="Warfsmann J."/>
            <person name="Weissenbach J."/>
            <person name="White D.D."/>
            <person name="White J.D."/>
            <person name="Wiley G.B."/>
            <person name="Wincker P."/>
            <person name="Xing Y."/>
            <person name="Yang L."/>
            <person name="Yao Z."/>
            <person name="Ying F."/>
            <person name="Zhai J."/>
            <person name="Zhou L."/>
            <person name="Zuber A."/>
            <person name="Denarie J."/>
            <person name="Dixon R.A."/>
            <person name="May G.D."/>
            <person name="Schwartz D.C."/>
            <person name="Rogers J."/>
            <person name="Quetier F."/>
            <person name="Town C.D."/>
            <person name="Roe B.A."/>
        </authorList>
    </citation>
    <scope>NUCLEOTIDE SEQUENCE [LARGE SCALE GENOMIC DNA]</scope>
    <source>
        <strain evidence="4">A17</strain>
        <strain evidence="6 7">cv. Jemalong A17</strain>
    </source>
</reference>
<gene>
    <name evidence="6" type="primary">11441687</name>
    <name evidence="4" type="ordered locus">MTR_2g044740</name>
    <name evidence="5" type="ORF">MtrunA17_Chr2g0301991</name>
</gene>
<evidence type="ECO:0000313" key="7">
    <source>
        <dbReference type="Proteomes" id="UP000002051"/>
    </source>
</evidence>
<evidence type="ECO:0000256" key="2">
    <source>
        <dbReference type="SAM" id="SignalP"/>
    </source>
</evidence>
<name>A7KHI7_MEDTR</name>